<evidence type="ECO:0000313" key="19">
    <source>
        <dbReference type="Proteomes" id="UP000238350"/>
    </source>
</evidence>
<dbReference type="InterPro" id="IPR016135">
    <property type="entry name" value="UBQ-conjugating_enzyme/RWD"/>
</dbReference>
<keyword evidence="19" id="KW-1185">Reference proteome</keyword>
<evidence type="ECO:0000256" key="10">
    <source>
        <dbReference type="ARBA" id="ARBA00023136"/>
    </source>
</evidence>
<evidence type="ECO:0000256" key="12">
    <source>
        <dbReference type="ARBA" id="ARBA00041570"/>
    </source>
</evidence>
<feature type="compositionally biased region" description="Polar residues" evidence="15">
    <location>
        <begin position="167"/>
        <end position="193"/>
    </location>
</feature>
<evidence type="ECO:0000256" key="11">
    <source>
        <dbReference type="ARBA" id="ARBA00039885"/>
    </source>
</evidence>
<evidence type="ECO:0000256" key="9">
    <source>
        <dbReference type="ARBA" id="ARBA00022989"/>
    </source>
</evidence>
<evidence type="ECO:0000256" key="1">
    <source>
        <dbReference type="ARBA" id="ARBA00004586"/>
    </source>
</evidence>
<dbReference type="GO" id="GO:0005524">
    <property type="term" value="F:ATP binding"/>
    <property type="evidence" value="ECO:0007669"/>
    <property type="project" value="UniProtKB-KW"/>
</dbReference>
<keyword evidence="5" id="KW-0547">Nucleotide-binding</keyword>
<evidence type="ECO:0000256" key="6">
    <source>
        <dbReference type="ARBA" id="ARBA00022786"/>
    </source>
</evidence>
<dbReference type="PANTHER" id="PTHR24067">
    <property type="entry name" value="UBIQUITIN-CONJUGATING ENZYME E2"/>
    <property type="match status" value="1"/>
</dbReference>
<dbReference type="OrthoDB" id="1158011at2759"/>
<dbReference type="InterPro" id="IPR050113">
    <property type="entry name" value="Ub_conjugating_enzyme"/>
</dbReference>
<accession>A0A2T0FJY9</accession>
<dbReference type="RefSeq" id="XP_024665245.1">
    <property type="nucleotide sequence ID" value="XM_024809477.1"/>
</dbReference>
<keyword evidence="7" id="KW-0256">Endoplasmic reticulum</keyword>
<evidence type="ECO:0000256" key="14">
    <source>
        <dbReference type="ARBA" id="ARBA00042191"/>
    </source>
</evidence>
<evidence type="ECO:0000256" key="5">
    <source>
        <dbReference type="ARBA" id="ARBA00022741"/>
    </source>
</evidence>
<proteinExistence type="predicted"/>
<protein>
    <recommendedName>
        <fullName evidence="11">Ubiquitin-conjugating enzyme E2 6</fullName>
        <ecNumber evidence="2">2.3.2.23</ecNumber>
    </recommendedName>
    <alternativeName>
        <fullName evidence="13">E2 ubiquitin-conjugating enzyme 6</fullName>
    </alternativeName>
    <alternativeName>
        <fullName evidence="14">Ubiquitin carrier protein UBC6</fullName>
    </alternativeName>
    <alternativeName>
        <fullName evidence="12">Ubiquitin-protein ligase UBC6</fullName>
    </alternativeName>
</protein>
<comment type="caution">
    <text evidence="18">The sequence shown here is derived from an EMBL/GenBank/DDBJ whole genome shotgun (WGS) entry which is preliminary data.</text>
</comment>
<dbReference type="Gene3D" id="3.10.110.10">
    <property type="entry name" value="Ubiquitin Conjugating Enzyme"/>
    <property type="match status" value="1"/>
</dbReference>
<dbReference type="Pfam" id="PF00179">
    <property type="entry name" value="UQ_con"/>
    <property type="match status" value="1"/>
</dbReference>
<dbReference type="SMART" id="SM00212">
    <property type="entry name" value="UBCc"/>
    <property type="match status" value="1"/>
</dbReference>
<keyword evidence="6" id="KW-0833">Ubl conjugation pathway</keyword>
<name>A0A2T0FJY9_9ASCO</name>
<keyword evidence="4 16" id="KW-0812">Transmembrane</keyword>
<gene>
    <name evidence="18" type="ORF">B9G98_02920</name>
</gene>
<evidence type="ECO:0000313" key="18">
    <source>
        <dbReference type="EMBL" id="PRT55300.1"/>
    </source>
</evidence>
<keyword evidence="8" id="KW-0067">ATP-binding</keyword>
<dbReference type="SUPFAM" id="SSF54495">
    <property type="entry name" value="UBC-like"/>
    <property type="match status" value="1"/>
</dbReference>
<dbReference type="PROSITE" id="PS50127">
    <property type="entry name" value="UBC_2"/>
    <property type="match status" value="1"/>
</dbReference>
<feature type="domain" description="UBC core" evidence="17">
    <location>
        <begin position="5"/>
        <end position="155"/>
    </location>
</feature>
<dbReference type="Proteomes" id="UP000238350">
    <property type="component" value="Unassembled WGS sequence"/>
</dbReference>
<organism evidence="18 19">
    <name type="scientific">Wickerhamiella sorbophila</name>
    <dbReference type="NCBI Taxonomy" id="45607"/>
    <lineage>
        <taxon>Eukaryota</taxon>
        <taxon>Fungi</taxon>
        <taxon>Dikarya</taxon>
        <taxon>Ascomycota</taxon>
        <taxon>Saccharomycotina</taxon>
        <taxon>Dipodascomycetes</taxon>
        <taxon>Dipodascales</taxon>
        <taxon>Trichomonascaceae</taxon>
        <taxon>Wickerhamiella</taxon>
    </lineage>
</organism>
<sequence>MATRTAHKRLTKEYLAIESSPTPFIEAHPSDSNILEWYYVITGAPDTPYAGGEYMGTLLFPPDYPFQPPSIRMITPSGRFKPNTRLCLSISDFHPDTWNPGWSVATILVGLLSFMNSEEATTGSLMSSERVRKDYAAKSVAWNRSFPKFCEEFPHLVARARTLEEASNGTASAAETSSTPGAAQPCVTTQPVHATQRIPDSRGLGDVQPQSRYYLWAAVAVFVGAVVWVSHN</sequence>
<dbReference type="AlphaFoldDB" id="A0A2T0FJY9"/>
<dbReference type="CDD" id="cd23799">
    <property type="entry name" value="UBCc_UBE2J"/>
    <property type="match status" value="1"/>
</dbReference>
<evidence type="ECO:0000259" key="17">
    <source>
        <dbReference type="PROSITE" id="PS50127"/>
    </source>
</evidence>
<dbReference type="FunFam" id="3.10.110.10:FF:000023">
    <property type="entry name" value="Ubiquitin-conjugating enzyme E2 J2"/>
    <property type="match status" value="1"/>
</dbReference>
<evidence type="ECO:0000256" key="2">
    <source>
        <dbReference type="ARBA" id="ARBA00012486"/>
    </source>
</evidence>
<evidence type="ECO:0000256" key="13">
    <source>
        <dbReference type="ARBA" id="ARBA00042181"/>
    </source>
</evidence>
<dbReference type="STRING" id="45607.A0A2T0FJY9"/>
<evidence type="ECO:0000256" key="4">
    <source>
        <dbReference type="ARBA" id="ARBA00022692"/>
    </source>
</evidence>
<comment type="subcellular location">
    <subcellularLocation>
        <location evidence="1">Endoplasmic reticulum membrane</location>
    </subcellularLocation>
</comment>
<feature type="transmembrane region" description="Helical" evidence="16">
    <location>
        <begin position="213"/>
        <end position="231"/>
    </location>
</feature>
<dbReference type="EC" id="2.3.2.23" evidence="2"/>
<keyword evidence="10 16" id="KW-0472">Membrane</keyword>
<evidence type="ECO:0000256" key="7">
    <source>
        <dbReference type="ARBA" id="ARBA00022824"/>
    </source>
</evidence>
<dbReference type="GeneID" id="36516668"/>
<evidence type="ECO:0000256" key="16">
    <source>
        <dbReference type="SAM" id="Phobius"/>
    </source>
</evidence>
<evidence type="ECO:0000256" key="8">
    <source>
        <dbReference type="ARBA" id="ARBA00022840"/>
    </source>
</evidence>
<dbReference type="GO" id="GO:0061631">
    <property type="term" value="F:ubiquitin conjugating enzyme activity"/>
    <property type="evidence" value="ECO:0007669"/>
    <property type="project" value="UniProtKB-EC"/>
</dbReference>
<evidence type="ECO:0000256" key="3">
    <source>
        <dbReference type="ARBA" id="ARBA00022679"/>
    </source>
</evidence>
<dbReference type="EMBL" id="NDIQ01000021">
    <property type="protein sequence ID" value="PRT55300.1"/>
    <property type="molecule type" value="Genomic_DNA"/>
</dbReference>
<reference evidence="18 19" key="1">
    <citation type="submission" date="2017-04" db="EMBL/GenBank/DDBJ databases">
        <title>Genome sequencing of [Candida] sorbophila.</title>
        <authorList>
            <person name="Ahn J.O."/>
        </authorList>
    </citation>
    <scope>NUCLEOTIDE SEQUENCE [LARGE SCALE GENOMIC DNA]</scope>
    <source>
        <strain evidence="18 19">DS02</strain>
    </source>
</reference>
<keyword evidence="9 16" id="KW-1133">Transmembrane helix</keyword>
<dbReference type="GO" id="GO:0005789">
    <property type="term" value="C:endoplasmic reticulum membrane"/>
    <property type="evidence" value="ECO:0007669"/>
    <property type="project" value="UniProtKB-SubCell"/>
</dbReference>
<dbReference type="InterPro" id="IPR000608">
    <property type="entry name" value="UBC"/>
</dbReference>
<keyword evidence="3" id="KW-0808">Transferase</keyword>
<feature type="region of interest" description="Disordered" evidence="15">
    <location>
        <begin position="167"/>
        <end position="203"/>
    </location>
</feature>
<evidence type="ECO:0000256" key="15">
    <source>
        <dbReference type="SAM" id="MobiDB-lite"/>
    </source>
</evidence>